<keyword evidence="11" id="KW-0961">Cell wall biogenesis/degradation</keyword>
<dbReference type="InterPro" id="IPR001547">
    <property type="entry name" value="Glyco_hydro_5"/>
</dbReference>
<dbReference type="GO" id="GO:0004338">
    <property type="term" value="F:glucan exo-1,3-beta-glucosidase activity"/>
    <property type="evidence" value="ECO:0007669"/>
    <property type="project" value="UniProtKB-EC"/>
</dbReference>
<evidence type="ECO:0000256" key="3">
    <source>
        <dbReference type="ARBA" id="ARBA00022475"/>
    </source>
</evidence>
<feature type="domain" description="Glycoside hydrolase family 5" evidence="18">
    <location>
        <begin position="279"/>
        <end position="484"/>
    </location>
</feature>
<keyword evidence="6" id="KW-0735">Signal-anchor</keyword>
<protein>
    <recommendedName>
        <fullName evidence="14">glucan 1,3-beta-glucosidase</fullName>
        <ecNumber evidence="14">3.2.1.58</ecNumber>
    </recommendedName>
    <alternativeName>
        <fullName evidence="15">Exo-1,3-beta-glucanase D</fullName>
    </alternativeName>
</protein>
<dbReference type="GO" id="GO:0005576">
    <property type="term" value="C:extracellular region"/>
    <property type="evidence" value="ECO:0007669"/>
    <property type="project" value="TreeGrafter"/>
</dbReference>
<evidence type="ECO:0000256" key="2">
    <source>
        <dbReference type="ARBA" id="ARBA00005641"/>
    </source>
</evidence>
<dbReference type="Pfam" id="PF00150">
    <property type="entry name" value="Cellulase"/>
    <property type="match status" value="1"/>
</dbReference>
<keyword evidence="10" id="KW-0326">Glycosidase</keyword>
<evidence type="ECO:0000256" key="11">
    <source>
        <dbReference type="ARBA" id="ARBA00023316"/>
    </source>
</evidence>
<evidence type="ECO:0000256" key="16">
    <source>
        <dbReference type="SAM" id="MobiDB-lite"/>
    </source>
</evidence>
<evidence type="ECO:0000256" key="13">
    <source>
        <dbReference type="ARBA" id="ARBA00037126"/>
    </source>
</evidence>
<feature type="transmembrane region" description="Helical" evidence="17">
    <location>
        <begin position="140"/>
        <end position="164"/>
    </location>
</feature>
<evidence type="ECO:0000256" key="9">
    <source>
        <dbReference type="ARBA" id="ARBA00023180"/>
    </source>
</evidence>
<organism evidence="19 20">
    <name type="scientific">Paramarasmius palmivorus</name>
    <dbReference type="NCBI Taxonomy" id="297713"/>
    <lineage>
        <taxon>Eukaryota</taxon>
        <taxon>Fungi</taxon>
        <taxon>Dikarya</taxon>
        <taxon>Basidiomycota</taxon>
        <taxon>Agaricomycotina</taxon>
        <taxon>Agaricomycetes</taxon>
        <taxon>Agaricomycetidae</taxon>
        <taxon>Agaricales</taxon>
        <taxon>Marasmiineae</taxon>
        <taxon>Marasmiaceae</taxon>
        <taxon>Paramarasmius</taxon>
    </lineage>
</organism>
<evidence type="ECO:0000259" key="18">
    <source>
        <dbReference type="Pfam" id="PF00150"/>
    </source>
</evidence>
<dbReference type="InterPro" id="IPR017853">
    <property type="entry name" value="GH"/>
</dbReference>
<comment type="similarity">
    <text evidence="2">Belongs to the glycosyl hydrolase 5 (cellulase A) family.</text>
</comment>
<keyword evidence="20" id="KW-1185">Reference proteome</keyword>
<feature type="region of interest" description="Disordered" evidence="16">
    <location>
        <begin position="1"/>
        <end position="58"/>
    </location>
</feature>
<dbReference type="EC" id="3.2.1.58" evidence="14"/>
<evidence type="ECO:0000313" key="20">
    <source>
        <dbReference type="Proteomes" id="UP001383192"/>
    </source>
</evidence>
<keyword evidence="8 17" id="KW-0472">Membrane</keyword>
<keyword evidence="3" id="KW-1003">Cell membrane</keyword>
<dbReference type="EMBL" id="JAYKXP010000051">
    <property type="protein sequence ID" value="KAK7036499.1"/>
    <property type="molecule type" value="Genomic_DNA"/>
</dbReference>
<dbReference type="SUPFAM" id="SSF51445">
    <property type="entry name" value="(Trans)glycosidases"/>
    <property type="match status" value="1"/>
</dbReference>
<dbReference type="AlphaFoldDB" id="A0AAW0CC28"/>
<dbReference type="GO" id="GO:0005886">
    <property type="term" value="C:plasma membrane"/>
    <property type="evidence" value="ECO:0007669"/>
    <property type="project" value="UniProtKB-SubCell"/>
</dbReference>
<comment type="catalytic activity">
    <reaction evidence="12">
        <text>Successive hydrolysis of beta-D-glucose units from the non-reducing ends of (1-&gt;3)-beta-D-glucans, releasing alpha-glucose.</text>
        <dbReference type="EC" id="3.2.1.58"/>
    </reaction>
</comment>
<dbReference type="GO" id="GO:0071555">
    <property type="term" value="P:cell wall organization"/>
    <property type="evidence" value="ECO:0007669"/>
    <property type="project" value="UniProtKB-KW"/>
</dbReference>
<dbReference type="InterPro" id="IPR050386">
    <property type="entry name" value="Glycosyl_hydrolase_5"/>
</dbReference>
<comment type="function">
    <text evidence="13">Glucosidase involved in the degradation of cellulosic biomass. Active on lichenan.</text>
</comment>
<comment type="caution">
    <text evidence="19">The sequence shown here is derived from an EMBL/GenBank/DDBJ whole genome shotgun (WGS) entry which is preliminary data.</text>
</comment>
<evidence type="ECO:0000256" key="7">
    <source>
        <dbReference type="ARBA" id="ARBA00022989"/>
    </source>
</evidence>
<gene>
    <name evidence="19" type="ORF">VNI00_011696</name>
</gene>
<comment type="subcellular location">
    <subcellularLocation>
        <location evidence="1">Cell membrane</location>
        <topology evidence="1">Single-pass type II membrane protein</topology>
    </subcellularLocation>
</comment>
<evidence type="ECO:0000256" key="12">
    <source>
        <dbReference type="ARBA" id="ARBA00036824"/>
    </source>
</evidence>
<evidence type="ECO:0000256" key="10">
    <source>
        <dbReference type="ARBA" id="ARBA00023295"/>
    </source>
</evidence>
<dbReference type="Proteomes" id="UP001383192">
    <property type="component" value="Unassembled WGS sequence"/>
</dbReference>
<dbReference type="GO" id="GO:0009986">
    <property type="term" value="C:cell surface"/>
    <property type="evidence" value="ECO:0007669"/>
    <property type="project" value="TreeGrafter"/>
</dbReference>
<evidence type="ECO:0000313" key="19">
    <source>
        <dbReference type="EMBL" id="KAK7036499.1"/>
    </source>
</evidence>
<evidence type="ECO:0000256" key="8">
    <source>
        <dbReference type="ARBA" id="ARBA00023136"/>
    </source>
</evidence>
<evidence type="ECO:0000256" key="14">
    <source>
        <dbReference type="ARBA" id="ARBA00038929"/>
    </source>
</evidence>
<dbReference type="Gene3D" id="3.20.20.80">
    <property type="entry name" value="Glycosidases"/>
    <property type="match status" value="1"/>
</dbReference>
<name>A0AAW0CC28_9AGAR</name>
<feature type="region of interest" description="Disordered" evidence="16">
    <location>
        <begin position="97"/>
        <end position="121"/>
    </location>
</feature>
<dbReference type="PANTHER" id="PTHR31297">
    <property type="entry name" value="GLUCAN ENDO-1,6-BETA-GLUCOSIDASE B"/>
    <property type="match status" value="1"/>
</dbReference>
<evidence type="ECO:0000256" key="15">
    <source>
        <dbReference type="ARBA" id="ARBA00041260"/>
    </source>
</evidence>
<keyword evidence="9" id="KW-0325">Glycoprotein</keyword>
<evidence type="ECO:0000256" key="6">
    <source>
        <dbReference type="ARBA" id="ARBA00022968"/>
    </source>
</evidence>
<sequence length="754" mass="82847">MAYRPSDNLHSNDFIPLDQHVPPSPASPHFQPYAPSPNYVAHDYSNTDLPGYSSPQPQFAGHQVYHDGSYAASSQSIGQHTDYNSSSYALNDKQGSLSHGYDRHSLHEQDMPMSNMGPDSQWVKDKKEATYASPRKKRKAFIVCAVIALVAVLVAAALVVYFVVIRPKQNDSSSSSSGGKSVKNLAITGGDDSEVVMEDGNTFTYKNPFGGHWYYDPNDPYNNNAKANSWTPALNETFRHGVDRIRGAPALFEKYQPQAKDEYHLHAAIQADPSKGGMEQIEEHYKTFITEKDFAEIAGAGLNYVRLPIGYWAIETQSDEPYLAQTSWKYVLKAIGWARKYGLRINLDLHAVPGSQNGWNHSGRSGDVNFLAGPMGYVNAQRTLDYIRILAEFIHQPQYRDVVTMFGIMNEPREPIIGKDALEAFYAEAYRIIRDITGIGEGAWISYHDAFMSRADWVDFLPNADRVILDSHPYLAFNDPQSNDGWAARVKDVCAWGAEVNKSMADFGLTTAGEYSNAINDCGLWLNGVGLGTRYDGSWTPNPMTKLGDCSKWQDYTKFDDNTKQEIMQFALASMDALQNFFFWTWKIGNSTATGMVESTAWSYQLGLELGWMPPDPRKADGACGNTAPFRGAIATGNGNVNQAQYPWPPATITGAGSLSRLPAYTPTGAIPTLSGGTLTISGVKPTKTVDVGNGWANANDQVGMMVPVQGCSYQNPYVGQTAALPTPACGAGVGRRELELEARAPEVTPFPMV</sequence>
<reference evidence="19 20" key="1">
    <citation type="submission" date="2024-01" db="EMBL/GenBank/DDBJ databases">
        <title>A draft genome for a cacao thread blight-causing isolate of Paramarasmius palmivorus.</title>
        <authorList>
            <person name="Baruah I.K."/>
            <person name="Bukari Y."/>
            <person name="Amoako-Attah I."/>
            <person name="Meinhardt L.W."/>
            <person name="Bailey B.A."/>
            <person name="Cohen S.P."/>
        </authorList>
    </citation>
    <scope>NUCLEOTIDE SEQUENCE [LARGE SCALE GENOMIC DNA]</scope>
    <source>
        <strain evidence="19 20">GH-12</strain>
    </source>
</reference>
<dbReference type="GO" id="GO:0009251">
    <property type="term" value="P:glucan catabolic process"/>
    <property type="evidence" value="ECO:0007669"/>
    <property type="project" value="TreeGrafter"/>
</dbReference>
<keyword evidence="7 17" id="KW-1133">Transmembrane helix</keyword>
<keyword evidence="4 17" id="KW-0812">Transmembrane</keyword>
<keyword evidence="5" id="KW-0378">Hydrolase</keyword>
<accession>A0AAW0CC28</accession>
<evidence type="ECO:0000256" key="17">
    <source>
        <dbReference type="SAM" id="Phobius"/>
    </source>
</evidence>
<dbReference type="PANTHER" id="PTHR31297:SF34">
    <property type="entry name" value="GLUCAN 1,3-BETA-GLUCOSIDASE 2"/>
    <property type="match status" value="1"/>
</dbReference>
<feature type="compositionally biased region" description="Basic and acidic residues" evidence="16">
    <location>
        <begin position="100"/>
        <end position="110"/>
    </location>
</feature>
<feature type="compositionally biased region" description="Polar residues" evidence="16">
    <location>
        <begin position="44"/>
        <end position="57"/>
    </location>
</feature>
<evidence type="ECO:0000256" key="5">
    <source>
        <dbReference type="ARBA" id="ARBA00022801"/>
    </source>
</evidence>
<evidence type="ECO:0000256" key="4">
    <source>
        <dbReference type="ARBA" id="ARBA00022692"/>
    </source>
</evidence>
<proteinExistence type="inferred from homology"/>
<evidence type="ECO:0000256" key="1">
    <source>
        <dbReference type="ARBA" id="ARBA00004401"/>
    </source>
</evidence>